<name>A0A947GQT4_9CYAN</name>
<dbReference type="Proteomes" id="UP000717364">
    <property type="component" value="Unassembled WGS sequence"/>
</dbReference>
<dbReference type="RefSeq" id="WP_215610267.1">
    <property type="nucleotide sequence ID" value="NZ_JADOES010000040.1"/>
</dbReference>
<evidence type="ECO:0000313" key="2">
    <source>
        <dbReference type="EMBL" id="MBT9317201.1"/>
    </source>
</evidence>
<dbReference type="InterPro" id="IPR037359">
    <property type="entry name" value="NST/OST"/>
</dbReference>
<dbReference type="Pfam" id="PF13469">
    <property type="entry name" value="Sulfotransfer_3"/>
    <property type="match status" value="1"/>
</dbReference>
<sequence>MPIKRNLPSFLVVGAYKSGTTALYRYFYQHPEIYMSPIKETNFFALEGSIPNYCGPGDAQAPTNRLSITHIDDYRAQFDGLSTERAIGEASPMYLYSSKAAGRIQHYLPGVRLIVILRQPAARAYSNFLHLVRDGREKIQDFEKVWAQEDKRIQANWAPIWHIRQHGFYYRQLKQYFDIFSPTQIKVVLYEDLVKRPEETLASLFDYVGVDSEFQVDFSRRPNQSGIPKNRLARGLARRLLVIPLRATGNKKMMDWGESISNYFLYKPKITYEQKKEITEFYRQDILKLQSLIDRDLTHWLA</sequence>
<reference evidence="2" key="2">
    <citation type="journal article" date="2021" name="Mar. Drugs">
        <title>Genome Reduction and Secondary Metabolism of the Marine Sponge-Associated Cyanobacterium Leptothoe.</title>
        <authorList>
            <person name="Konstantinou D."/>
            <person name="Popin R.V."/>
            <person name="Fewer D.P."/>
            <person name="Sivonen K."/>
            <person name="Gkelis S."/>
        </authorList>
    </citation>
    <scope>NUCLEOTIDE SEQUENCE</scope>
    <source>
        <strain evidence="2">TAU-MAC 1115</strain>
    </source>
</reference>
<dbReference type="InterPro" id="IPR027417">
    <property type="entry name" value="P-loop_NTPase"/>
</dbReference>
<dbReference type="PANTHER" id="PTHR10605:SF56">
    <property type="entry name" value="BIFUNCTIONAL HEPARAN SULFATE N-DEACETYLASE_N-SULFOTRANSFERASE"/>
    <property type="match status" value="1"/>
</dbReference>
<dbReference type="SUPFAM" id="SSF52540">
    <property type="entry name" value="P-loop containing nucleoside triphosphate hydrolases"/>
    <property type="match status" value="1"/>
</dbReference>
<accession>A0A947GQT4</accession>
<proteinExistence type="predicted"/>
<reference evidence="2" key="1">
    <citation type="submission" date="2020-11" db="EMBL/GenBank/DDBJ databases">
        <authorList>
            <person name="Konstantinou D."/>
            <person name="Gkelis S."/>
            <person name="Popin R."/>
            <person name="Fewer D."/>
            <person name="Sivonen K."/>
        </authorList>
    </citation>
    <scope>NUCLEOTIDE SEQUENCE</scope>
    <source>
        <strain evidence="2">TAU-MAC 1115</strain>
    </source>
</reference>
<protein>
    <submittedName>
        <fullName evidence="2">Sulfotransferase</fullName>
    </submittedName>
</protein>
<gene>
    <name evidence="2" type="ORF">IXB50_17395</name>
</gene>
<keyword evidence="3" id="KW-1185">Reference proteome</keyword>
<organism evidence="2 3">
    <name type="scientific">Leptothoe spongobia TAU-MAC 1115</name>
    <dbReference type="NCBI Taxonomy" id="1967444"/>
    <lineage>
        <taxon>Bacteria</taxon>
        <taxon>Bacillati</taxon>
        <taxon>Cyanobacteriota</taxon>
        <taxon>Cyanophyceae</taxon>
        <taxon>Nodosilineales</taxon>
        <taxon>Cymatolegaceae</taxon>
        <taxon>Leptothoe</taxon>
        <taxon>Leptothoe spongobia</taxon>
    </lineage>
</organism>
<dbReference type="GO" id="GO:0008146">
    <property type="term" value="F:sulfotransferase activity"/>
    <property type="evidence" value="ECO:0007669"/>
    <property type="project" value="InterPro"/>
</dbReference>
<comment type="caution">
    <text evidence="2">The sequence shown here is derived from an EMBL/GenBank/DDBJ whole genome shotgun (WGS) entry which is preliminary data.</text>
</comment>
<dbReference type="Gene3D" id="3.40.50.300">
    <property type="entry name" value="P-loop containing nucleotide triphosphate hydrolases"/>
    <property type="match status" value="1"/>
</dbReference>
<dbReference type="AlphaFoldDB" id="A0A947GQT4"/>
<evidence type="ECO:0000256" key="1">
    <source>
        <dbReference type="ARBA" id="ARBA00022679"/>
    </source>
</evidence>
<dbReference type="PANTHER" id="PTHR10605">
    <property type="entry name" value="HEPARAN SULFATE SULFOTRANSFERASE"/>
    <property type="match status" value="1"/>
</dbReference>
<keyword evidence="1" id="KW-0808">Transferase</keyword>
<dbReference type="EMBL" id="JADOES010000040">
    <property type="protein sequence ID" value="MBT9317201.1"/>
    <property type="molecule type" value="Genomic_DNA"/>
</dbReference>
<evidence type="ECO:0000313" key="3">
    <source>
        <dbReference type="Proteomes" id="UP000717364"/>
    </source>
</evidence>